<proteinExistence type="predicted"/>
<evidence type="ECO:0000313" key="2">
    <source>
        <dbReference type="EMBL" id="OOR02984.1"/>
    </source>
</evidence>
<feature type="transmembrane region" description="Helical" evidence="1">
    <location>
        <begin position="30"/>
        <end position="53"/>
    </location>
</feature>
<sequence>MKPIRVYFVCKSLKYLHIDFRKKKQSCLSLTLHELSLIAMWCYPYKFFLLFIINSKVNF</sequence>
<reference evidence="2 3" key="1">
    <citation type="submission" date="2017-01" db="EMBL/GenBank/DDBJ databases">
        <title>Bacillus cereus isolates.</title>
        <authorList>
            <person name="Beno S.M."/>
        </authorList>
    </citation>
    <scope>NUCLEOTIDE SEQUENCE [LARGE SCALE GENOMIC DNA]</scope>
    <source>
        <strain evidence="2 3">FSL W7-1108</strain>
    </source>
</reference>
<evidence type="ECO:0000313" key="3">
    <source>
        <dbReference type="Proteomes" id="UP000190696"/>
    </source>
</evidence>
<dbReference type="Proteomes" id="UP000190696">
    <property type="component" value="Unassembled WGS sequence"/>
</dbReference>
<keyword evidence="1" id="KW-1133">Transmembrane helix</keyword>
<protein>
    <submittedName>
        <fullName evidence="2">Uncharacterized protein</fullName>
    </submittedName>
</protein>
<dbReference type="AlphaFoldDB" id="A0A1S9SZ04"/>
<dbReference type="EMBL" id="MUAI01000068">
    <property type="protein sequence ID" value="OOR02984.1"/>
    <property type="molecule type" value="Genomic_DNA"/>
</dbReference>
<keyword evidence="1" id="KW-0472">Membrane</keyword>
<organism evidence="2 3">
    <name type="scientific">Bacillus mycoides</name>
    <dbReference type="NCBI Taxonomy" id="1405"/>
    <lineage>
        <taxon>Bacteria</taxon>
        <taxon>Bacillati</taxon>
        <taxon>Bacillota</taxon>
        <taxon>Bacilli</taxon>
        <taxon>Bacillales</taxon>
        <taxon>Bacillaceae</taxon>
        <taxon>Bacillus</taxon>
        <taxon>Bacillus cereus group</taxon>
    </lineage>
</organism>
<comment type="caution">
    <text evidence="2">The sequence shown here is derived from an EMBL/GenBank/DDBJ whole genome shotgun (WGS) entry which is preliminary data.</text>
</comment>
<keyword evidence="1" id="KW-0812">Transmembrane</keyword>
<accession>A0A1S9SZ04</accession>
<name>A0A1S9SZ04_BACMY</name>
<evidence type="ECO:0000256" key="1">
    <source>
        <dbReference type="SAM" id="Phobius"/>
    </source>
</evidence>
<gene>
    <name evidence="2" type="ORF">BW900_29415</name>
</gene>